<accession>A0A915YK44</accession>
<name>A0A915YK44_9BACT</name>
<dbReference type="Proteomes" id="UP001060919">
    <property type="component" value="Chromosome"/>
</dbReference>
<dbReference type="KEGG" id="aup:AsAng_0054830"/>
<sequence length="52" mass="6309">MIPRLPIASIQQQAIYWGEQKYSFERFFDLRLINRFLKNKKSRCPKGKCTEM</sequence>
<dbReference type="EMBL" id="AP026867">
    <property type="protein sequence ID" value="BDS14702.1"/>
    <property type="molecule type" value="Genomic_DNA"/>
</dbReference>
<dbReference type="AlphaFoldDB" id="A0A915YK44"/>
<evidence type="ECO:0000313" key="1">
    <source>
        <dbReference type="EMBL" id="BDS14702.1"/>
    </source>
</evidence>
<protein>
    <submittedName>
        <fullName evidence="1">Uncharacterized protein</fullName>
    </submittedName>
</protein>
<gene>
    <name evidence="1" type="ORF">AsAng_0054830</name>
</gene>
<organism evidence="1 2">
    <name type="scientific">Aureispira anguillae</name>
    <dbReference type="NCBI Taxonomy" id="2864201"/>
    <lineage>
        <taxon>Bacteria</taxon>
        <taxon>Pseudomonadati</taxon>
        <taxon>Bacteroidota</taxon>
        <taxon>Saprospiria</taxon>
        <taxon>Saprospirales</taxon>
        <taxon>Saprospiraceae</taxon>
        <taxon>Aureispira</taxon>
    </lineage>
</organism>
<reference evidence="1" key="1">
    <citation type="submission" date="2022-09" db="EMBL/GenBank/DDBJ databases">
        <title>Aureispira anguillicida sp. nov., isolated from Leptocephalus of Japanese eel Anguilla japonica.</title>
        <authorList>
            <person name="Yuasa K."/>
            <person name="Mekata T."/>
            <person name="Ikunari K."/>
        </authorList>
    </citation>
    <scope>NUCLEOTIDE SEQUENCE</scope>
    <source>
        <strain evidence="1">EL160426</strain>
    </source>
</reference>
<keyword evidence="2" id="KW-1185">Reference proteome</keyword>
<proteinExistence type="predicted"/>
<evidence type="ECO:0000313" key="2">
    <source>
        <dbReference type="Proteomes" id="UP001060919"/>
    </source>
</evidence>